<feature type="region of interest" description="Disordered" evidence="2">
    <location>
        <begin position="447"/>
        <end position="571"/>
    </location>
</feature>
<feature type="domain" description="HECT" evidence="3">
    <location>
        <begin position="88"/>
        <end position="293"/>
    </location>
</feature>
<accession>A0AAE0KXI1</accession>
<dbReference type="InterPro" id="IPR000569">
    <property type="entry name" value="HECT_dom"/>
</dbReference>
<dbReference type="GO" id="GO:0004842">
    <property type="term" value="F:ubiquitin-protein transferase activity"/>
    <property type="evidence" value="ECO:0007669"/>
    <property type="project" value="InterPro"/>
</dbReference>
<dbReference type="InterPro" id="IPR035983">
    <property type="entry name" value="Hect_E3_ubiquitin_ligase"/>
</dbReference>
<feature type="compositionally biased region" description="Polar residues" evidence="2">
    <location>
        <begin position="516"/>
        <end position="532"/>
    </location>
</feature>
<evidence type="ECO:0000259" key="3">
    <source>
        <dbReference type="Pfam" id="PF00632"/>
    </source>
</evidence>
<dbReference type="Pfam" id="PF00632">
    <property type="entry name" value="HECT"/>
    <property type="match status" value="1"/>
</dbReference>
<feature type="compositionally biased region" description="Polar residues" evidence="2">
    <location>
        <begin position="481"/>
        <end position="496"/>
    </location>
</feature>
<keyword evidence="5" id="KW-1185">Reference proteome</keyword>
<gene>
    <name evidence="4" type="ORF">CYMTET_27158</name>
</gene>
<comment type="caution">
    <text evidence="4">The sequence shown here is derived from an EMBL/GenBank/DDBJ whole genome shotgun (WGS) entry which is preliminary data.</text>
</comment>
<dbReference type="SUPFAM" id="SSF56204">
    <property type="entry name" value="Hect, E3 ligase catalytic domain"/>
    <property type="match status" value="1"/>
</dbReference>
<dbReference type="EMBL" id="LGRX02014807">
    <property type="protein sequence ID" value="KAK3264080.1"/>
    <property type="molecule type" value="Genomic_DNA"/>
</dbReference>
<proteinExistence type="predicted"/>
<evidence type="ECO:0000256" key="2">
    <source>
        <dbReference type="SAM" id="MobiDB-lite"/>
    </source>
</evidence>
<name>A0AAE0KXI1_9CHLO</name>
<keyword evidence="1" id="KW-0833">Ubl conjugation pathway</keyword>
<reference evidence="4 5" key="1">
    <citation type="journal article" date="2015" name="Genome Biol. Evol.">
        <title>Comparative Genomics of a Bacterivorous Green Alga Reveals Evolutionary Causalities and Consequences of Phago-Mixotrophic Mode of Nutrition.</title>
        <authorList>
            <person name="Burns J.A."/>
            <person name="Paasch A."/>
            <person name="Narechania A."/>
            <person name="Kim E."/>
        </authorList>
    </citation>
    <scope>NUCLEOTIDE SEQUENCE [LARGE SCALE GENOMIC DNA]</scope>
    <source>
        <strain evidence="4 5">PLY_AMNH</strain>
    </source>
</reference>
<evidence type="ECO:0000313" key="4">
    <source>
        <dbReference type="EMBL" id="KAK3264080.1"/>
    </source>
</evidence>
<evidence type="ECO:0000313" key="5">
    <source>
        <dbReference type="Proteomes" id="UP001190700"/>
    </source>
</evidence>
<protein>
    <recommendedName>
        <fullName evidence="3">HECT domain-containing protein</fullName>
    </recommendedName>
</protein>
<feature type="compositionally biased region" description="Acidic residues" evidence="2">
    <location>
        <begin position="456"/>
        <end position="467"/>
    </location>
</feature>
<organism evidence="4 5">
    <name type="scientific">Cymbomonas tetramitiformis</name>
    <dbReference type="NCBI Taxonomy" id="36881"/>
    <lineage>
        <taxon>Eukaryota</taxon>
        <taxon>Viridiplantae</taxon>
        <taxon>Chlorophyta</taxon>
        <taxon>Pyramimonadophyceae</taxon>
        <taxon>Pyramimonadales</taxon>
        <taxon>Pyramimonadaceae</taxon>
        <taxon>Cymbomonas</taxon>
    </lineage>
</organism>
<dbReference type="Proteomes" id="UP001190700">
    <property type="component" value="Unassembled WGS sequence"/>
</dbReference>
<dbReference type="AlphaFoldDB" id="A0AAE0KXI1"/>
<sequence length="571" mass="63915">MEQKFRVAHAVLRRFRAARSHEPPQVLHVASDETVLSDVLTLFRTSDGSSLRQPLVAEFGAARVSRPLSSVFYTFFQRLKLPSTGLFDKAEELDSYEAIGRVLAKCVLEGISVPMDFSAALPYFLTGNEMLSDNTNELFRLYSAFDPTWASTALAVFGMTHGDGRMQQMPAHAITQNSLEDDEVLLDRTKELAVSELVRTQLVHKRRRSLQRLRDGFLDLQLYDALTPLTGEELQALFFGQDYLPREGINPLFIINQEDWGPAGVVIQHWLTEFLTALPESLLRVLLGLTTGRMSHTVLYPHRRILVQHHNRDHLWFNPQAWEMKVPLGWVECDDYTEFVERMRTDLHARSVAELLCCRCHQLFPRSDTVGCGNACGRLQHFLCHPCFTSHVQAHCEAQLVEATEGGEHVHCPLRDEGCEAEAFPDTSIAVGATPEAYQLFMDMRTGRRGRRDPGSEDESEAQDSDDSGSSGNDAWHTTRGPASTGETPGVTTTSPFFRRGARDQHDAQHGVVEQLGSNEGSRSAMPTSSQDVEALSATPQVPAIRRHNLPPSPARSRTSSLDTVDRFHQL</sequence>
<evidence type="ECO:0000256" key="1">
    <source>
        <dbReference type="ARBA" id="ARBA00022786"/>
    </source>
</evidence>